<sequence length="365" mass="42908">MSQKYLSLSNRDENVDISLDKYEDELDELQVEALDFSTMTEQEIIAKYEILKKENEVLNMKYSRANRDVMKEKETCNQKILQAETMGMMTKYQLVFVKMETAFAKIFNHNKLRDLRKMQRAFTRMKDNAVQKRLDIVCGAKIALENYKALGKIFNKYEKNQKLNMRDAFHTWKTLLTGEKIIKEKEERLNEKIEDKRAEAKHLERKIKEVEVEIRQVDKEYTKFEENKERIEKQDGIPRDLKAEINHILKSTPSSIYRGDHSVMSKLKVAFDHAVMTNKELSRDLNSTNDNVKGFIEDMSTLMSTHSLTSTIDQTLEEECGGSSFYNEDQRQEYTRPTKKYTPHYNTATQGGSSSHGRRKRRVHK</sequence>
<comment type="caution">
    <text evidence="3">The sequence shown here is derived from an EMBL/GenBank/DDBJ whole genome shotgun (WGS) entry which is preliminary data.</text>
</comment>
<feature type="coiled-coil region" evidence="1">
    <location>
        <begin position="179"/>
        <end position="234"/>
    </location>
</feature>
<accession>A0AAD1XIU2</accession>
<evidence type="ECO:0000313" key="4">
    <source>
        <dbReference type="Proteomes" id="UP001295684"/>
    </source>
</evidence>
<evidence type="ECO:0000256" key="2">
    <source>
        <dbReference type="SAM" id="MobiDB-lite"/>
    </source>
</evidence>
<proteinExistence type="predicted"/>
<evidence type="ECO:0000313" key="3">
    <source>
        <dbReference type="EMBL" id="CAI2373527.1"/>
    </source>
</evidence>
<evidence type="ECO:0000256" key="1">
    <source>
        <dbReference type="SAM" id="Coils"/>
    </source>
</evidence>
<feature type="compositionally biased region" description="Basic residues" evidence="2">
    <location>
        <begin position="356"/>
        <end position="365"/>
    </location>
</feature>
<feature type="coiled-coil region" evidence="1">
    <location>
        <begin position="12"/>
        <end position="68"/>
    </location>
</feature>
<organism evidence="3 4">
    <name type="scientific">Euplotes crassus</name>
    <dbReference type="NCBI Taxonomy" id="5936"/>
    <lineage>
        <taxon>Eukaryota</taxon>
        <taxon>Sar</taxon>
        <taxon>Alveolata</taxon>
        <taxon>Ciliophora</taxon>
        <taxon>Intramacronucleata</taxon>
        <taxon>Spirotrichea</taxon>
        <taxon>Hypotrichia</taxon>
        <taxon>Euplotida</taxon>
        <taxon>Euplotidae</taxon>
        <taxon>Moneuplotes</taxon>
    </lineage>
</organism>
<name>A0AAD1XIU2_EUPCR</name>
<dbReference type="AlphaFoldDB" id="A0AAD1XIU2"/>
<protein>
    <submittedName>
        <fullName evidence="3">Uncharacterized protein</fullName>
    </submittedName>
</protein>
<reference evidence="3" key="1">
    <citation type="submission" date="2023-07" db="EMBL/GenBank/DDBJ databases">
        <authorList>
            <consortium name="AG Swart"/>
            <person name="Singh M."/>
            <person name="Singh A."/>
            <person name="Seah K."/>
            <person name="Emmerich C."/>
        </authorList>
    </citation>
    <scope>NUCLEOTIDE SEQUENCE</scope>
    <source>
        <strain evidence="3">DP1</strain>
    </source>
</reference>
<keyword evidence="4" id="KW-1185">Reference proteome</keyword>
<feature type="region of interest" description="Disordered" evidence="2">
    <location>
        <begin position="322"/>
        <end position="365"/>
    </location>
</feature>
<gene>
    <name evidence="3" type="ORF">ECRASSUSDP1_LOCUS14873</name>
</gene>
<dbReference type="EMBL" id="CAMPGE010014876">
    <property type="protein sequence ID" value="CAI2373527.1"/>
    <property type="molecule type" value="Genomic_DNA"/>
</dbReference>
<keyword evidence="1" id="KW-0175">Coiled coil</keyword>
<dbReference type="Proteomes" id="UP001295684">
    <property type="component" value="Unassembled WGS sequence"/>
</dbReference>